<organism evidence="2 3">
    <name type="scientific">Dorcoceras hygrometricum</name>
    <dbReference type="NCBI Taxonomy" id="472368"/>
    <lineage>
        <taxon>Eukaryota</taxon>
        <taxon>Viridiplantae</taxon>
        <taxon>Streptophyta</taxon>
        <taxon>Embryophyta</taxon>
        <taxon>Tracheophyta</taxon>
        <taxon>Spermatophyta</taxon>
        <taxon>Magnoliopsida</taxon>
        <taxon>eudicotyledons</taxon>
        <taxon>Gunneridae</taxon>
        <taxon>Pentapetalae</taxon>
        <taxon>asterids</taxon>
        <taxon>lamiids</taxon>
        <taxon>Lamiales</taxon>
        <taxon>Gesneriaceae</taxon>
        <taxon>Didymocarpoideae</taxon>
        <taxon>Trichosporeae</taxon>
        <taxon>Loxocarpinae</taxon>
        <taxon>Dorcoceras</taxon>
    </lineage>
</organism>
<protein>
    <submittedName>
        <fullName evidence="2">Metacaspase-3-like</fullName>
    </submittedName>
</protein>
<dbReference type="AlphaFoldDB" id="A0A2Z7ATA2"/>
<evidence type="ECO:0000313" key="2">
    <source>
        <dbReference type="EMBL" id="KZV24608.1"/>
    </source>
</evidence>
<accession>A0A2Z7ATA2</accession>
<gene>
    <name evidence="2" type="ORF">F511_06434</name>
</gene>
<feature type="region of interest" description="Disordered" evidence="1">
    <location>
        <begin position="1"/>
        <end position="25"/>
    </location>
</feature>
<dbReference type="Proteomes" id="UP000250235">
    <property type="component" value="Unassembled WGS sequence"/>
</dbReference>
<dbReference type="EMBL" id="KV012576">
    <property type="protein sequence ID" value="KZV24608.1"/>
    <property type="molecule type" value="Genomic_DNA"/>
</dbReference>
<proteinExistence type="predicted"/>
<reference evidence="2 3" key="1">
    <citation type="journal article" date="2015" name="Proc. Natl. Acad. Sci. U.S.A.">
        <title>The resurrection genome of Boea hygrometrica: A blueprint for survival of dehydration.</title>
        <authorList>
            <person name="Xiao L."/>
            <person name="Yang G."/>
            <person name="Zhang L."/>
            <person name="Yang X."/>
            <person name="Zhao S."/>
            <person name="Ji Z."/>
            <person name="Zhou Q."/>
            <person name="Hu M."/>
            <person name="Wang Y."/>
            <person name="Chen M."/>
            <person name="Xu Y."/>
            <person name="Jin H."/>
            <person name="Xiao X."/>
            <person name="Hu G."/>
            <person name="Bao F."/>
            <person name="Hu Y."/>
            <person name="Wan P."/>
            <person name="Li L."/>
            <person name="Deng X."/>
            <person name="Kuang T."/>
            <person name="Xiang C."/>
            <person name="Zhu J.K."/>
            <person name="Oliver M.J."/>
            <person name="He Y."/>
        </authorList>
    </citation>
    <scope>NUCLEOTIDE SEQUENCE [LARGE SCALE GENOMIC DNA]</scope>
    <source>
        <strain evidence="3">cv. XS01</strain>
    </source>
</reference>
<sequence length="83" mass="9053">MDRIRRRSNRSTVEVPIPRGTGRSQAPRCQHVLLVEPLRLNSFPDAGEAAQQVRQRQGAGRVARTEADLGDACVCQSPAFPGS</sequence>
<evidence type="ECO:0000313" key="3">
    <source>
        <dbReference type="Proteomes" id="UP000250235"/>
    </source>
</evidence>
<keyword evidence="3" id="KW-1185">Reference proteome</keyword>
<name>A0A2Z7ATA2_9LAMI</name>
<evidence type="ECO:0000256" key="1">
    <source>
        <dbReference type="SAM" id="MobiDB-lite"/>
    </source>
</evidence>